<comment type="caution">
    <text evidence="2">The sequence shown here is derived from an EMBL/GenBank/DDBJ whole genome shotgun (WGS) entry which is preliminary data.</text>
</comment>
<feature type="region of interest" description="Disordered" evidence="1">
    <location>
        <begin position="46"/>
        <end position="68"/>
    </location>
</feature>
<accession>A0AAN9M2X8</accession>
<protein>
    <submittedName>
        <fullName evidence="2">Uncharacterized protein</fullName>
    </submittedName>
</protein>
<keyword evidence="3" id="KW-1185">Reference proteome</keyword>
<dbReference type="EMBL" id="JAYMYQ010000003">
    <property type="protein sequence ID" value="KAK7344377.1"/>
    <property type="molecule type" value="Genomic_DNA"/>
</dbReference>
<evidence type="ECO:0000313" key="3">
    <source>
        <dbReference type="Proteomes" id="UP001367508"/>
    </source>
</evidence>
<evidence type="ECO:0000313" key="2">
    <source>
        <dbReference type="EMBL" id="KAK7344377.1"/>
    </source>
</evidence>
<dbReference type="AlphaFoldDB" id="A0AAN9M2X8"/>
<evidence type="ECO:0000256" key="1">
    <source>
        <dbReference type="SAM" id="MobiDB-lite"/>
    </source>
</evidence>
<name>A0AAN9M2X8_CANGL</name>
<reference evidence="2 3" key="1">
    <citation type="submission" date="2024-01" db="EMBL/GenBank/DDBJ databases">
        <title>The genomes of 5 underutilized Papilionoideae crops provide insights into root nodulation and disease resistanc.</title>
        <authorList>
            <person name="Jiang F."/>
        </authorList>
    </citation>
    <scope>NUCLEOTIDE SEQUENCE [LARGE SCALE GENOMIC DNA]</scope>
    <source>
        <strain evidence="2">LVBAO_FW01</strain>
        <tissue evidence="2">Leaves</tissue>
    </source>
</reference>
<proteinExistence type="predicted"/>
<gene>
    <name evidence="2" type="ORF">VNO77_13902</name>
</gene>
<sequence>MEGITFRRTLFYKLWFALHEDFPTPRSNLLEHHKFQMLGSDSREIIEDKKGNKTKHKYEVHQTSTKVL</sequence>
<dbReference type="Proteomes" id="UP001367508">
    <property type="component" value="Unassembled WGS sequence"/>
</dbReference>
<organism evidence="2 3">
    <name type="scientific">Canavalia gladiata</name>
    <name type="common">Sword bean</name>
    <name type="synonym">Dolichos gladiatus</name>
    <dbReference type="NCBI Taxonomy" id="3824"/>
    <lineage>
        <taxon>Eukaryota</taxon>
        <taxon>Viridiplantae</taxon>
        <taxon>Streptophyta</taxon>
        <taxon>Embryophyta</taxon>
        <taxon>Tracheophyta</taxon>
        <taxon>Spermatophyta</taxon>
        <taxon>Magnoliopsida</taxon>
        <taxon>eudicotyledons</taxon>
        <taxon>Gunneridae</taxon>
        <taxon>Pentapetalae</taxon>
        <taxon>rosids</taxon>
        <taxon>fabids</taxon>
        <taxon>Fabales</taxon>
        <taxon>Fabaceae</taxon>
        <taxon>Papilionoideae</taxon>
        <taxon>50 kb inversion clade</taxon>
        <taxon>NPAAA clade</taxon>
        <taxon>indigoferoid/millettioid clade</taxon>
        <taxon>Phaseoleae</taxon>
        <taxon>Canavalia</taxon>
    </lineage>
</organism>